<protein>
    <submittedName>
        <fullName evidence="1">Uncharacterized protein</fullName>
    </submittedName>
</protein>
<name>A0A090DEH7_MESPL</name>
<accession>A0A090DEH7</accession>
<dbReference type="AlphaFoldDB" id="A0A090DEH7"/>
<organism evidence="1 2">
    <name type="scientific">Mesorhizobium plurifarium</name>
    <dbReference type="NCBI Taxonomy" id="69974"/>
    <lineage>
        <taxon>Bacteria</taxon>
        <taxon>Pseudomonadati</taxon>
        <taxon>Pseudomonadota</taxon>
        <taxon>Alphaproteobacteria</taxon>
        <taxon>Hyphomicrobiales</taxon>
        <taxon>Phyllobacteriaceae</taxon>
        <taxon>Mesorhizobium</taxon>
    </lineage>
</organism>
<evidence type="ECO:0000313" key="1">
    <source>
        <dbReference type="EMBL" id="CDX11794.1"/>
    </source>
</evidence>
<proteinExistence type="predicted"/>
<evidence type="ECO:0000313" key="2">
    <source>
        <dbReference type="Proteomes" id="UP000045285"/>
    </source>
</evidence>
<dbReference type="Proteomes" id="UP000045285">
    <property type="component" value="Unassembled WGS sequence"/>
</dbReference>
<gene>
    <name evidence="1" type="ORF">MPL3356_110166</name>
</gene>
<dbReference type="EMBL" id="CCMZ01000003">
    <property type="protein sequence ID" value="CDX11794.1"/>
    <property type="molecule type" value="Genomic_DNA"/>
</dbReference>
<sequence length="154" mass="17832">MQKEEGWHLESARNRSVLSMGVLLGKSDNFRSQEFTPVSGLSSRGGAHRTRDPDHRCRCMRFRSSRRLGAAYSESTDEFGRENCRAVERTTAWWLCSERLISSRDRRSWDARRQALWLRRAFLVRETGIAEAQARDLIDMPGNNLNSGLFHMNQ</sequence>
<keyword evidence="2" id="KW-1185">Reference proteome</keyword>
<reference evidence="2" key="1">
    <citation type="submission" date="2014-08" db="EMBL/GenBank/DDBJ databases">
        <authorList>
            <person name="Moulin L."/>
        </authorList>
    </citation>
    <scope>NUCLEOTIDE SEQUENCE [LARGE SCALE GENOMIC DNA]</scope>
</reference>